<dbReference type="Pfam" id="PF02653">
    <property type="entry name" value="BPD_transp_2"/>
    <property type="match status" value="1"/>
</dbReference>
<proteinExistence type="predicted"/>
<sequence>MSTETPRRTESAAAEAAPAAPRFGALRGWDAAVIAVLVIGIIAAGSLIPGFASIRNTGFLLIDIIPILLLALPMTLIVLTGEIDLSVASVAGFTSCVFGVLWNAGVPMETIVPLVVLLGAVCGAFNGVLVTAAGLPSLAVTIGTLALFRGLAFVALGDQAVTSFPLAITKGITAKIGATGIPVWLIPVLVLVVAFGIALHFTGFGRTLFAMGYSTDAARFAGIPVAKTKFWLYVVSGAVAGMVGVWWTLRYGSARGDNATGLELSVVAAVLLGGVSIFGGKGNLPGVVAGVALLAVLRNALQLASVPEDTLSMLTGGLLIIAVVGPSALTGIRSRAPRSVSARPRSA</sequence>
<evidence type="ECO:0000256" key="9">
    <source>
        <dbReference type="SAM" id="Phobius"/>
    </source>
</evidence>
<dbReference type="RefSeq" id="WP_369045287.1">
    <property type="nucleotide sequence ID" value="NZ_CP163302.1"/>
</dbReference>
<evidence type="ECO:0000256" key="5">
    <source>
        <dbReference type="ARBA" id="ARBA00022692"/>
    </source>
</evidence>
<dbReference type="GO" id="GO:0005886">
    <property type="term" value="C:plasma membrane"/>
    <property type="evidence" value="ECO:0007669"/>
    <property type="project" value="UniProtKB-SubCell"/>
</dbReference>
<feature type="transmembrane region" description="Helical" evidence="9">
    <location>
        <begin position="85"/>
        <end position="104"/>
    </location>
</feature>
<comment type="subcellular location">
    <subcellularLocation>
        <location evidence="1">Cell membrane</location>
        <topology evidence="1">Multi-pass membrane protein</topology>
    </subcellularLocation>
</comment>
<keyword evidence="2" id="KW-0813">Transport</keyword>
<feature type="transmembrane region" description="Helical" evidence="9">
    <location>
        <begin position="111"/>
        <end position="132"/>
    </location>
</feature>
<feature type="transmembrane region" description="Helical" evidence="9">
    <location>
        <begin position="313"/>
        <end position="332"/>
    </location>
</feature>
<keyword evidence="4" id="KW-0997">Cell inner membrane</keyword>
<gene>
    <name evidence="10" type="ORF">AB5L97_15230</name>
</gene>
<accession>A0AB39L1G7</accession>
<evidence type="ECO:0000256" key="1">
    <source>
        <dbReference type="ARBA" id="ARBA00004651"/>
    </source>
</evidence>
<evidence type="ECO:0000256" key="7">
    <source>
        <dbReference type="ARBA" id="ARBA00023136"/>
    </source>
</evidence>
<keyword evidence="6 9" id="KW-1133">Transmembrane helix</keyword>
<evidence type="ECO:0000313" key="10">
    <source>
        <dbReference type="EMBL" id="XDP44608.1"/>
    </source>
</evidence>
<feature type="transmembrane region" description="Helical" evidence="9">
    <location>
        <begin position="59"/>
        <end position="79"/>
    </location>
</feature>
<keyword evidence="5 9" id="KW-0812">Transmembrane</keyword>
<name>A0AB39L1G7_9MICC</name>
<dbReference type="EMBL" id="CP163302">
    <property type="protein sequence ID" value="XDP44608.1"/>
    <property type="molecule type" value="Genomic_DNA"/>
</dbReference>
<keyword evidence="3" id="KW-1003">Cell membrane</keyword>
<evidence type="ECO:0000256" key="3">
    <source>
        <dbReference type="ARBA" id="ARBA00022475"/>
    </source>
</evidence>
<keyword evidence="7 9" id="KW-0472">Membrane</keyword>
<evidence type="ECO:0000256" key="2">
    <source>
        <dbReference type="ARBA" id="ARBA00022448"/>
    </source>
</evidence>
<dbReference type="PANTHER" id="PTHR32196:SF71">
    <property type="entry name" value="AUTOINDUCER 2 IMPORT SYSTEM PERMEASE PROTEIN LSRD"/>
    <property type="match status" value="1"/>
</dbReference>
<dbReference type="AlphaFoldDB" id="A0AB39L1G7"/>
<reference evidence="10" key="1">
    <citation type="submission" date="2024-07" db="EMBL/GenBank/DDBJ databases">
        <authorList>
            <person name="fu j."/>
        </authorList>
    </citation>
    <scope>NUCLEOTIDE SEQUENCE</scope>
    <source>
        <strain evidence="10">P10A9</strain>
    </source>
</reference>
<protein>
    <recommendedName>
        <fullName evidence="8">Autoinducer 2 import system permease protein LsrD</fullName>
    </recommendedName>
</protein>
<dbReference type="InterPro" id="IPR001851">
    <property type="entry name" value="ABC_transp_permease"/>
</dbReference>
<feature type="transmembrane region" description="Helical" evidence="9">
    <location>
        <begin position="31"/>
        <end position="52"/>
    </location>
</feature>
<feature type="transmembrane region" description="Helical" evidence="9">
    <location>
        <begin position="230"/>
        <end position="249"/>
    </location>
</feature>
<dbReference type="GO" id="GO:0022857">
    <property type="term" value="F:transmembrane transporter activity"/>
    <property type="evidence" value="ECO:0007669"/>
    <property type="project" value="InterPro"/>
</dbReference>
<feature type="transmembrane region" description="Helical" evidence="9">
    <location>
        <begin position="176"/>
        <end position="201"/>
    </location>
</feature>
<evidence type="ECO:0000256" key="6">
    <source>
        <dbReference type="ARBA" id="ARBA00022989"/>
    </source>
</evidence>
<evidence type="ECO:0000256" key="4">
    <source>
        <dbReference type="ARBA" id="ARBA00022519"/>
    </source>
</evidence>
<organism evidence="10">
    <name type="scientific">Sinomonas puerhi</name>
    <dbReference type="NCBI Taxonomy" id="3238584"/>
    <lineage>
        <taxon>Bacteria</taxon>
        <taxon>Bacillati</taxon>
        <taxon>Actinomycetota</taxon>
        <taxon>Actinomycetes</taxon>
        <taxon>Micrococcales</taxon>
        <taxon>Micrococcaceae</taxon>
        <taxon>Sinomonas</taxon>
    </lineage>
</organism>
<dbReference type="PANTHER" id="PTHR32196">
    <property type="entry name" value="ABC TRANSPORTER PERMEASE PROTEIN YPHD-RELATED-RELATED"/>
    <property type="match status" value="1"/>
</dbReference>
<dbReference type="CDD" id="cd06579">
    <property type="entry name" value="TM_PBP1_transp_AraH_like"/>
    <property type="match status" value="1"/>
</dbReference>
<feature type="transmembrane region" description="Helical" evidence="9">
    <location>
        <begin position="261"/>
        <end position="278"/>
    </location>
</feature>
<evidence type="ECO:0000256" key="8">
    <source>
        <dbReference type="ARBA" id="ARBA00039381"/>
    </source>
</evidence>
<dbReference type="KEGG" id="spue:AB5L97_15230"/>